<sequence length="193" mass="22733">MSLCSSVGHEKIYARHYTPTEIPAAAEDNVFEKNRAEAEIFYCASYQSQHQMTRMALTLCHAVKEGLLEPRDITARLIDRYIEIEDGPMIDCFLRTSGERRLSDFMTWQSERAAIYFQTKNFPDFVLLDMFKMMLHYSASSSSRKRLEDCYLKVRNRTERRFGVAQRLKERKFQSWLEAKRQAHLRLFAGSDH</sequence>
<accession>A0AC60PZ10</accession>
<reference evidence="1 2" key="1">
    <citation type="journal article" date="2020" name="Cell">
        <title>Large-Scale Comparative Analyses of Tick Genomes Elucidate Their Genetic Diversity and Vector Capacities.</title>
        <authorList>
            <consortium name="Tick Genome and Microbiome Consortium (TIGMIC)"/>
            <person name="Jia N."/>
            <person name="Wang J."/>
            <person name="Shi W."/>
            <person name="Du L."/>
            <person name="Sun Y."/>
            <person name="Zhan W."/>
            <person name="Jiang J.F."/>
            <person name="Wang Q."/>
            <person name="Zhang B."/>
            <person name="Ji P."/>
            <person name="Bell-Sakyi L."/>
            <person name="Cui X.M."/>
            <person name="Yuan T.T."/>
            <person name="Jiang B.G."/>
            <person name="Yang W.F."/>
            <person name="Lam T.T."/>
            <person name="Chang Q.C."/>
            <person name="Ding S.J."/>
            <person name="Wang X.J."/>
            <person name="Zhu J.G."/>
            <person name="Ruan X.D."/>
            <person name="Zhao L."/>
            <person name="Wei J.T."/>
            <person name="Ye R.Z."/>
            <person name="Que T.C."/>
            <person name="Du C.H."/>
            <person name="Zhou Y.H."/>
            <person name="Cheng J.X."/>
            <person name="Dai P.F."/>
            <person name="Guo W.B."/>
            <person name="Han X.H."/>
            <person name="Huang E.J."/>
            <person name="Li L.F."/>
            <person name="Wei W."/>
            <person name="Gao Y.C."/>
            <person name="Liu J.Z."/>
            <person name="Shao H.Z."/>
            <person name="Wang X."/>
            <person name="Wang C.C."/>
            <person name="Yang T.C."/>
            <person name="Huo Q.B."/>
            <person name="Li W."/>
            <person name="Chen H.Y."/>
            <person name="Chen S.E."/>
            <person name="Zhou L.G."/>
            <person name="Ni X.B."/>
            <person name="Tian J.H."/>
            <person name="Sheng Y."/>
            <person name="Liu T."/>
            <person name="Pan Y.S."/>
            <person name="Xia L.Y."/>
            <person name="Li J."/>
            <person name="Zhao F."/>
            <person name="Cao W.C."/>
        </authorList>
    </citation>
    <scope>NUCLEOTIDE SEQUENCE [LARGE SCALE GENOMIC DNA]</scope>
    <source>
        <strain evidence="1">Iper-2018</strain>
    </source>
</reference>
<evidence type="ECO:0000313" key="1">
    <source>
        <dbReference type="EMBL" id="KAG0426547.1"/>
    </source>
</evidence>
<dbReference type="EMBL" id="JABSTQ010009708">
    <property type="protein sequence ID" value="KAG0426547.1"/>
    <property type="molecule type" value="Genomic_DNA"/>
</dbReference>
<organism evidence="1 2">
    <name type="scientific">Ixodes persulcatus</name>
    <name type="common">Taiga tick</name>
    <dbReference type="NCBI Taxonomy" id="34615"/>
    <lineage>
        <taxon>Eukaryota</taxon>
        <taxon>Metazoa</taxon>
        <taxon>Ecdysozoa</taxon>
        <taxon>Arthropoda</taxon>
        <taxon>Chelicerata</taxon>
        <taxon>Arachnida</taxon>
        <taxon>Acari</taxon>
        <taxon>Parasitiformes</taxon>
        <taxon>Ixodida</taxon>
        <taxon>Ixodoidea</taxon>
        <taxon>Ixodidae</taxon>
        <taxon>Ixodinae</taxon>
        <taxon>Ixodes</taxon>
    </lineage>
</organism>
<evidence type="ECO:0000313" key="2">
    <source>
        <dbReference type="Proteomes" id="UP000805193"/>
    </source>
</evidence>
<protein>
    <submittedName>
        <fullName evidence="1">Uncharacterized protein</fullName>
    </submittedName>
</protein>
<gene>
    <name evidence="1" type="ORF">HPB47_026347</name>
</gene>
<comment type="caution">
    <text evidence="1">The sequence shown here is derived from an EMBL/GenBank/DDBJ whole genome shotgun (WGS) entry which is preliminary data.</text>
</comment>
<proteinExistence type="predicted"/>
<name>A0AC60PZ10_IXOPE</name>
<keyword evidence="2" id="KW-1185">Reference proteome</keyword>
<dbReference type="Proteomes" id="UP000805193">
    <property type="component" value="Unassembled WGS sequence"/>
</dbReference>